<evidence type="ECO:0000259" key="2">
    <source>
        <dbReference type="Pfam" id="PF19263"/>
    </source>
</evidence>
<evidence type="ECO:0000256" key="1">
    <source>
        <dbReference type="SAM" id="MobiDB-lite"/>
    </source>
</evidence>
<comment type="caution">
    <text evidence="3">The sequence shown here is derived from an EMBL/GenBank/DDBJ whole genome shotgun (WGS) entry which is preliminary data.</text>
</comment>
<accession>A0AAV4DLT7</accession>
<feature type="non-terminal residue" evidence="3">
    <location>
        <position position="1"/>
    </location>
</feature>
<dbReference type="Gene3D" id="3.40.50.300">
    <property type="entry name" value="P-loop containing nucleotide triphosphate hydrolases"/>
    <property type="match status" value="1"/>
</dbReference>
<sequence length="663" mass="75269">MQPILDREGNIRVHPKFNFPMSKAIPTDDLMNIAACKWLTPASILGTLDPTAKLIVNKLKDFCNTAEVALFNHMPVAEPQQFCMFRKPEHLHLLLRSTQQHIRDVPKYRVMERILKANQCDLHTRKVITNESKVYAYCVNDPEKTFLGCNSKELLFDLNSARGSNAVPPETIDCETIQSEENTAGPSRPPPLPIPRRKRTYMQMNNAQEDDETEEDDDAIAAKYMMDSFSQPQKRPKALQNLDAVKKALTKFPYCATFADLVTACRGSAQYDTICAIYLDHRADRIWHLAREELVNNDEDLDVFKYLSELPDDMKNTLTPMQTLALFNSWCEEQQINARHLAWFIISRLQNRAYKRIGLYLQGASNSGKTYWTSTLFSPLGALLGKMTTGGRFCLQDCERKKVIVGEEIGITTDNIDRIKELMSGEVTTCERKGRSVVRCKASLVLLNSNNLPAFNVPHERMALMNRLYLIRNLKPSHLIPTALKNMTACKPHPKFLTLLNPPTNEQLGLLDCNKISQTFEPALTSNGMDLRFQSSWDDWLADLVHGPLQLEELTKDIQLDWFLDQSPDMPNVTPLHQHHGKVAPIPPTVPKLVPFDDGVNPTQWIDPFDAETVASELIYQNQMADPLNQLIQEPTLIPLEPVPASELQQQQQSPPFDPDTLL</sequence>
<feature type="domain" description="NrS-1 polymerase-like helicase" evidence="2">
    <location>
        <begin position="361"/>
        <end position="453"/>
    </location>
</feature>
<feature type="region of interest" description="Disordered" evidence="1">
    <location>
        <begin position="178"/>
        <end position="197"/>
    </location>
</feature>
<dbReference type="InterPro" id="IPR027417">
    <property type="entry name" value="P-loop_NTPase"/>
</dbReference>
<dbReference type="InterPro" id="IPR045455">
    <property type="entry name" value="NrS-1_pol-like_helicase"/>
</dbReference>
<dbReference type="SUPFAM" id="SSF52540">
    <property type="entry name" value="P-loop containing nucleoside triphosphate hydrolases"/>
    <property type="match status" value="1"/>
</dbReference>
<proteinExistence type="predicted"/>
<organism evidence="3 4">
    <name type="scientific">Plakobranchus ocellatus</name>
    <dbReference type="NCBI Taxonomy" id="259542"/>
    <lineage>
        <taxon>Eukaryota</taxon>
        <taxon>Metazoa</taxon>
        <taxon>Spiralia</taxon>
        <taxon>Lophotrochozoa</taxon>
        <taxon>Mollusca</taxon>
        <taxon>Gastropoda</taxon>
        <taxon>Heterobranchia</taxon>
        <taxon>Euthyneura</taxon>
        <taxon>Panpulmonata</taxon>
        <taxon>Sacoglossa</taxon>
        <taxon>Placobranchoidea</taxon>
        <taxon>Plakobranchidae</taxon>
        <taxon>Plakobranchus</taxon>
    </lineage>
</organism>
<keyword evidence="4" id="KW-1185">Reference proteome</keyword>
<dbReference type="Pfam" id="PF19263">
    <property type="entry name" value="DUF5906"/>
    <property type="match status" value="1"/>
</dbReference>
<feature type="non-terminal residue" evidence="3">
    <location>
        <position position="663"/>
    </location>
</feature>
<gene>
    <name evidence="3" type="ORF">PoB_007162900</name>
</gene>
<dbReference type="Proteomes" id="UP000735302">
    <property type="component" value="Unassembled WGS sequence"/>
</dbReference>
<name>A0AAV4DLT7_9GAST</name>
<reference evidence="3 4" key="1">
    <citation type="journal article" date="2021" name="Elife">
        <title>Chloroplast acquisition without the gene transfer in kleptoplastic sea slugs, Plakobranchus ocellatus.</title>
        <authorList>
            <person name="Maeda T."/>
            <person name="Takahashi S."/>
            <person name="Yoshida T."/>
            <person name="Shimamura S."/>
            <person name="Takaki Y."/>
            <person name="Nagai Y."/>
            <person name="Toyoda A."/>
            <person name="Suzuki Y."/>
            <person name="Arimoto A."/>
            <person name="Ishii H."/>
            <person name="Satoh N."/>
            <person name="Nishiyama T."/>
            <person name="Hasebe M."/>
            <person name="Maruyama T."/>
            <person name="Minagawa J."/>
            <person name="Obokata J."/>
            <person name="Shigenobu S."/>
        </authorList>
    </citation>
    <scope>NUCLEOTIDE SEQUENCE [LARGE SCALE GENOMIC DNA]</scope>
</reference>
<evidence type="ECO:0000313" key="4">
    <source>
        <dbReference type="Proteomes" id="UP000735302"/>
    </source>
</evidence>
<dbReference type="AlphaFoldDB" id="A0AAV4DLT7"/>
<protein>
    <recommendedName>
        <fullName evidence="2">NrS-1 polymerase-like helicase domain-containing protein</fullName>
    </recommendedName>
</protein>
<evidence type="ECO:0000313" key="3">
    <source>
        <dbReference type="EMBL" id="GFO45124.1"/>
    </source>
</evidence>
<dbReference type="EMBL" id="BLXT01008009">
    <property type="protein sequence ID" value="GFO45124.1"/>
    <property type="molecule type" value="Genomic_DNA"/>
</dbReference>